<dbReference type="InterPro" id="IPR018114">
    <property type="entry name" value="TRYPSIN_HIS"/>
</dbReference>
<comment type="caution">
    <text evidence="3">Lacks conserved residue(s) required for the propagation of feature annotation.</text>
</comment>
<dbReference type="FunFam" id="2.40.10.10:FF:000111">
    <property type="entry name" value="Blast:Serine protease nudel"/>
    <property type="match status" value="1"/>
</dbReference>
<evidence type="ECO:0000256" key="2">
    <source>
        <dbReference type="ARBA" id="ARBA00024195"/>
    </source>
</evidence>
<dbReference type="Gene3D" id="2.40.128.620">
    <property type="match status" value="1"/>
</dbReference>
<dbReference type="InterPro" id="IPR001254">
    <property type="entry name" value="Trypsin_dom"/>
</dbReference>
<evidence type="ECO:0000256" key="4">
    <source>
        <dbReference type="RuleBase" id="RU363034"/>
    </source>
</evidence>
<dbReference type="InterPro" id="IPR033116">
    <property type="entry name" value="TRYPSIN_SER"/>
</dbReference>
<evidence type="ECO:0000259" key="5">
    <source>
        <dbReference type="PROSITE" id="PS50240"/>
    </source>
</evidence>
<dbReference type="CDD" id="cd00112">
    <property type="entry name" value="LDLa"/>
    <property type="match status" value="1"/>
</dbReference>
<dbReference type="EnsemblMetazoa" id="LLOJ003338-RA">
    <property type="protein sequence ID" value="LLOJ003338-PA"/>
    <property type="gene ID" value="LLOJ003338"/>
</dbReference>
<evidence type="ECO:0000313" key="8">
    <source>
        <dbReference type="Proteomes" id="UP000092461"/>
    </source>
</evidence>
<keyword evidence="8" id="KW-1185">Reference proteome</keyword>
<evidence type="ECO:0000256" key="3">
    <source>
        <dbReference type="PROSITE-ProRule" id="PRU00124"/>
    </source>
</evidence>
<dbReference type="PRINTS" id="PR00722">
    <property type="entry name" value="CHYMOTRYPSIN"/>
</dbReference>
<keyword evidence="4" id="KW-0720">Serine protease</keyword>
<keyword evidence="4" id="KW-0378">Hydrolase</keyword>
<dbReference type="InterPro" id="IPR002172">
    <property type="entry name" value="LDrepeatLR_classA_rpt"/>
</dbReference>
<evidence type="ECO:0000313" key="7">
    <source>
        <dbReference type="EnsemblMetazoa" id="LLOJ003338-PA"/>
    </source>
</evidence>
<dbReference type="PROSITE" id="PS00135">
    <property type="entry name" value="TRYPSIN_SER"/>
    <property type="match status" value="1"/>
</dbReference>
<comment type="similarity">
    <text evidence="2">Belongs to the peptidase S1 family. CLIP subfamily.</text>
</comment>
<dbReference type="EMBL" id="AJWK01010703">
    <property type="status" value="NOT_ANNOTATED_CDS"/>
    <property type="molecule type" value="Genomic_DNA"/>
</dbReference>
<dbReference type="InterPro" id="IPR001314">
    <property type="entry name" value="Peptidase_S1A"/>
</dbReference>
<dbReference type="InterPro" id="IPR043504">
    <property type="entry name" value="Peptidase_S1_PA_chymotrypsin"/>
</dbReference>
<dbReference type="VEuPathDB" id="VectorBase:LLONM1_003874"/>
<dbReference type="Pfam" id="PF00057">
    <property type="entry name" value="Ldl_recept_a"/>
    <property type="match status" value="1"/>
</dbReference>
<name>A0A1B0CG37_LUTLO</name>
<dbReference type="Proteomes" id="UP000092461">
    <property type="component" value="Unassembled WGS sequence"/>
</dbReference>
<dbReference type="SMART" id="SM00192">
    <property type="entry name" value="LDLa"/>
    <property type="match status" value="1"/>
</dbReference>
<evidence type="ECO:0000313" key="6">
    <source>
        <dbReference type="EMBL" id="MBC1178242.1"/>
    </source>
</evidence>
<dbReference type="SMART" id="SM00020">
    <property type="entry name" value="Tryp_SPc"/>
    <property type="match status" value="1"/>
</dbReference>
<dbReference type="VEuPathDB" id="VectorBase:LLOJ003338"/>
<reference evidence="7" key="3">
    <citation type="submission" date="2020-05" db="UniProtKB">
        <authorList>
            <consortium name="EnsemblMetazoa"/>
        </authorList>
    </citation>
    <scope>IDENTIFICATION</scope>
    <source>
        <strain evidence="7">Jacobina</strain>
    </source>
</reference>
<reference evidence="6" key="2">
    <citation type="journal article" date="2020" name="BMC">
        <title>Leishmania infection induces a limited differential gene expression in the sand fly midgut.</title>
        <authorList>
            <person name="Coutinho-Abreu I.V."/>
            <person name="Serafim T.D."/>
            <person name="Meneses C."/>
            <person name="Kamhawi S."/>
            <person name="Oliveira F."/>
            <person name="Valenzuela J.G."/>
        </authorList>
    </citation>
    <scope>NUCLEOTIDE SEQUENCE</scope>
    <source>
        <strain evidence="6">Jacobina</strain>
        <tissue evidence="6">Midgut</tissue>
    </source>
</reference>
<protein>
    <submittedName>
        <fullName evidence="6">Putative trypsin-like serine protease</fullName>
    </submittedName>
</protein>
<feature type="disulfide bond" evidence="3">
    <location>
        <begin position="267"/>
        <end position="279"/>
    </location>
</feature>
<dbReference type="PROSITE" id="PS50068">
    <property type="entry name" value="LDLRA_2"/>
    <property type="match status" value="1"/>
</dbReference>
<dbReference type="PROSITE" id="PS00134">
    <property type="entry name" value="TRYPSIN_HIS"/>
    <property type="match status" value="1"/>
</dbReference>
<dbReference type="PANTHER" id="PTHR24258:SF116">
    <property type="entry name" value="FI16631P1-RELATED"/>
    <property type="match status" value="1"/>
</dbReference>
<dbReference type="InterPro" id="IPR036055">
    <property type="entry name" value="LDL_receptor-like_sf"/>
</dbReference>
<feature type="disulfide bond" evidence="3">
    <location>
        <begin position="286"/>
        <end position="301"/>
    </location>
</feature>
<dbReference type="GO" id="GO:0004252">
    <property type="term" value="F:serine-type endopeptidase activity"/>
    <property type="evidence" value="ECO:0007669"/>
    <property type="project" value="InterPro"/>
</dbReference>
<accession>A0A1B0CG37</accession>
<dbReference type="Pfam" id="PF00089">
    <property type="entry name" value="Trypsin"/>
    <property type="match status" value="1"/>
</dbReference>
<keyword evidence="1 3" id="KW-1015">Disulfide bond</keyword>
<dbReference type="SUPFAM" id="SSF50494">
    <property type="entry name" value="Trypsin-like serine proteases"/>
    <property type="match status" value="1"/>
</dbReference>
<evidence type="ECO:0000256" key="1">
    <source>
        <dbReference type="ARBA" id="ARBA00023157"/>
    </source>
</evidence>
<dbReference type="InterPro" id="IPR023415">
    <property type="entry name" value="LDLR_class-A_CS"/>
</dbReference>
<reference evidence="8" key="1">
    <citation type="submission" date="2012-05" db="EMBL/GenBank/DDBJ databases">
        <title>Whole Genome Assembly of Lutzomyia longipalpis.</title>
        <authorList>
            <person name="Richards S."/>
            <person name="Qu C."/>
            <person name="Dillon R."/>
            <person name="Worley K."/>
            <person name="Scherer S."/>
            <person name="Batterton M."/>
            <person name="Taylor A."/>
            <person name="Hawes A."/>
            <person name="Hernandez B."/>
            <person name="Kovar C."/>
            <person name="Mandapat C."/>
            <person name="Pham C."/>
            <person name="Qu C."/>
            <person name="Jing C."/>
            <person name="Bess C."/>
            <person name="Bandaranaike D."/>
            <person name="Ngo D."/>
            <person name="Ongeri F."/>
            <person name="Arias F."/>
            <person name="Lara F."/>
            <person name="Weissenberger G."/>
            <person name="Kamau G."/>
            <person name="Han H."/>
            <person name="Shen H."/>
            <person name="Dinh H."/>
            <person name="Khalil I."/>
            <person name="Jones J."/>
            <person name="Shafer J."/>
            <person name="Jayaseelan J."/>
            <person name="Quiroz J."/>
            <person name="Blankenburg K."/>
            <person name="Nguyen L."/>
            <person name="Jackson L."/>
            <person name="Francisco L."/>
            <person name="Tang L.-Y."/>
            <person name="Pu L.-L."/>
            <person name="Perales L."/>
            <person name="Lorensuhewa L."/>
            <person name="Munidasa M."/>
            <person name="Coyle M."/>
            <person name="Taylor M."/>
            <person name="Puazo M."/>
            <person name="Firestine M."/>
            <person name="Scheel M."/>
            <person name="Javaid M."/>
            <person name="Wang M."/>
            <person name="Li M."/>
            <person name="Tabassum N."/>
            <person name="Saada N."/>
            <person name="Osuji N."/>
            <person name="Aqrawi P."/>
            <person name="Fu Q."/>
            <person name="Thornton R."/>
            <person name="Raj R."/>
            <person name="Goodspeed R."/>
            <person name="Mata R."/>
            <person name="Najjar R."/>
            <person name="Gubbala S."/>
            <person name="Lee S."/>
            <person name="Denson S."/>
            <person name="Patil S."/>
            <person name="Macmil S."/>
            <person name="Qi S."/>
            <person name="Matskevitch T."/>
            <person name="Palculict T."/>
            <person name="Mathew T."/>
            <person name="Vee V."/>
            <person name="Velamala V."/>
            <person name="Korchina V."/>
            <person name="Cai W."/>
            <person name="Liu W."/>
            <person name="Dai W."/>
            <person name="Zou X."/>
            <person name="Zhu Y."/>
            <person name="Zhang Y."/>
            <person name="Wu Y.-Q."/>
            <person name="Xin Y."/>
            <person name="Nazarath L."/>
            <person name="Kovar C."/>
            <person name="Han Y."/>
            <person name="Muzny D."/>
            <person name="Gibbs R."/>
        </authorList>
    </citation>
    <scope>NUCLEOTIDE SEQUENCE [LARGE SCALE GENOMIC DNA]</scope>
    <source>
        <strain evidence="8">Jacobina</strain>
    </source>
</reference>
<proteinExistence type="inferred from homology"/>
<sequence length="339" mass="37985">MRYEEDESPEVISSRVVGGLESEHLAWPFIVAIYKNGVFVCGGTIFSSHWIITAAHCVHRFERYYYEVRAGMLRKYSYAPMTQITRVSHVVPHHEYNKNAMHNDIALLRTEDPLQFNKYVRPICLPDFGRTTESDDWIWGPTPGTLCTALGWGAMWEKGPAADQLQEVQIPILPACKDSLDNIGRSLCAGEMNGGRDACQGDSGGPLLCQSMINQQEWYLAGVVSHGEGCARPNEPGVYTRVALYLEWIHFHVNSADLPGQQPKEVCPGFVCIWGGLRCIPKSYHCDQQIDCLGGEDEVDCEYSDVIGASWNETMMAGNSTEDKDIELDYKIEIFNCST</sequence>
<dbReference type="GO" id="GO:0006508">
    <property type="term" value="P:proteolysis"/>
    <property type="evidence" value="ECO:0007669"/>
    <property type="project" value="UniProtKB-KW"/>
</dbReference>
<organism evidence="7 8">
    <name type="scientific">Lutzomyia longipalpis</name>
    <name type="common">Sand fly</name>
    <dbReference type="NCBI Taxonomy" id="7200"/>
    <lineage>
        <taxon>Eukaryota</taxon>
        <taxon>Metazoa</taxon>
        <taxon>Ecdysozoa</taxon>
        <taxon>Arthropoda</taxon>
        <taxon>Hexapoda</taxon>
        <taxon>Insecta</taxon>
        <taxon>Pterygota</taxon>
        <taxon>Neoptera</taxon>
        <taxon>Endopterygota</taxon>
        <taxon>Diptera</taxon>
        <taxon>Nematocera</taxon>
        <taxon>Psychodoidea</taxon>
        <taxon>Psychodidae</taxon>
        <taxon>Lutzomyia</taxon>
        <taxon>Lutzomyia</taxon>
    </lineage>
</organism>
<keyword evidence="4 6" id="KW-0645">Protease</keyword>
<feature type="domain" description="Peptidase S1" evidence="5">
    <location>
        <begin position="16"/>
        <end position="254"/>
    </location>
</feature>
<dbReference type="InterPro" id="IPR009003">
    <property type="entry name" value="Peptidase_S1_PA"/>
</dbReference>
<dbReference type="EMBL" id="GITU01009539">
    <property type="protein sequence ID" value="MBC1178242.1"/>
    <property type="molecule type" value="Transcribed_RNA"/>
</dbReference>
<dbReference type="Gene3D" id="2.40.10.10">
    <property type="entry name" value="Trypsin-like serine proteases"/>
    <property type="match status" value="1"/>
</dbReference>
<dbReference type="CDD" id="cd00190">
    <property type="entry name" value="Tryp_SPc"/>
    <property type="match status" value="1"/>
</dbReference>
<dbReference type="AlphaFoldDB" id="A0A1B0CG37"/>
<dbReference type="PROSITE" id="PS50240">
    <property type="entry name" value="TRYPSIN_DOM"/>
    <property type="match status" value="1"/>
</dbReference>
<dbReference type="SUPFAM" id="SSF57424">
    <property type="entry name" value="LDL receptor-like module"/>
    <property type="match status" value="1"/>
</dbReference>
<dbReference type="PROSITE" id="PS01209">
    <property type="entry name" value="LDLRA_1"/>
    <property type="match status" value="1"/>
</dbReference>
<dbReference type="PANTHER" id="PTHR24258">
    <property type="entry name" value="SERINE PROTEASE-RELATED"/>
    <property type="match status" value="1"/>
</dbReference>